<proteinExistence type="predicted"/>
<comment type="caution">
    <text evidence="2">The sequence shown here is derived from an EMBL/GenBank/DDBJ whole genome shotgun (WGS) entry which is preliminary data.</text>
</comment>
<feature type="transmembrane region" description="Helical" evidence="1">
    <location>
        <begin position="53"/>
        <end position="76"/>
    </location>
</feature>
<keyword evidence="2" id="KW-0808">Transferase</keyword>
<protein>
    <submittedName>
        <fullName evidence="2">4-hydroxybenzoate polyprenyltransferase</fullName>
    </submittedName>
</protein>
<dbReference type="AlphaFoldDB" id="A0A261FXC5"/>
<feature type="transmembrane region" description="Helical" evidence="1">
    <location>
        <begin position="163"/>
        <end position="187"/>
    </location>
</feature>
<dbReference type="Proteomes" id="UP000216074">
    <property type="component" value="Unassembled WGS sequence"/>
</dbReference>
<evidence type="ECO:0000256" key="1">
    <source>
        <dbReference type="SAM" id="Phobius"/>
    </source>
</evidence>
<gene>
    <name evidence="2" type="ORF">BHAP_1550</name>
</gene>
<evidence type="ECO:0000313" key="3">
    <source>
        <dbReference type="Proteomes" id="UP000216074"/>
    </source>
</evidence>
<name>A0A261FXC5_9BIFI</name>
<organism evidence="2 3">
    <name type="scientific">Bifidobacterium hapali</name>
    <dbReference type="NCBI Taxonomy" id="1630172"/>
    <lineage>
        <taxon>Bacteria</taxon>
        <taxon>Bacillati</taxon>
        <taxon>Actinomycetota</taxon>
        <taxon>Actinomycetes</taxon>
        <taxon>Bifidobacteriales</taxon>
        <taxon>Bifidobacteriaceae</taxon>
        <taxon>Bifidobacterium</taxon>
    </lineage>
</organism>
<evidence type="ECO:0000313" key="2">
    <source>
        <dbReference type="EMBL" id="OZG63831.1"/>
    </source>
</evidence>
<sequence>MTDWLAVRRESNDALPQMLVQAIIIAGVLCICELVSAPIYVRMSGNAFNILPWFLVADLFAVAFTYTVGFILLWAVESLTDRLDIPKILPFVYALAGLIGFAAWGYAVFPAVINAIIVPAHGIALTSAAKLGIGVNCAAAGFVAFFFGAILPSRLASRRTTVIVIGVVTVAFAVLGGIIYGLTISALS</sequence>
<keyword evidence="1" id="KW-0812">Transmembrane</keyword>
<accession>A0A261FXC5</accession>
<dbReference type="RefSeq" id="WP_094730150.1">
    <property type="nucleotide sequence ID" value="NZ_MWWY01000028.1"/>
</dbReference>
<dbReference type="GO" id="GO:0016740">
    <property type="term" value="F:transferase activity"/>
    <property type="evidence" value="ECO:0007669"/>
    <property type="project" value="UniProtKB-KW"/>
</dbReference>
<dbReference type="OrthoDB" id="3239139at2"/>
<keyword evidence="1" id="KW-1133">Transmembrane helix</keyword>
<feature type="transmembrane region" description="Helical" evidence="1">
    <location>
        <begin position="133"/>
        <end position="151"/>
    </location>
</feature>
<feature type="transmembrane region" description="Helical" evidence="1">
    <location>
        <begin position="88"/>
        <end position="113"/>
    </location>
</feature>
<dbReference type="EMBL" id="MWWY01000028">
    <property type="protein sequence ID" value="OZG63831.1"/>
    <property type="molecule type" value="Genomic_DNA"/>
</dbReference>
<feature type="transmembrane region" description="Helical" evidence="1">
    <location>
        <begin position="18"/>
        <end position="41"/>
    </location>
</feature>
<reference evidence="2 3" key="1">
    <citation type="journal article" date="2017" name="BMC Genomics">
        <title>Comparative genomic and phylogenomic analyses of the Bifidobacteriaceae family.</title>
        <authorList>
            <person name="Lugli G.A."/>
            <person name="Milani C."/>
            <person name="Turroni F."/>
            <person name="Duranti S."/>
            <person name="Mancabelli L."/>
            <person name="Mangifesta M."/>
            <person name="Ferrario C."/>
            <person name="Modesto M."/>
            <person name="Mattarelli P."/>
            <person name="Jiri K."/>
            <person name="van Sinderen D."/>
            <person name="Ventura M."/>
        </authorList>
    </citation>
    <scope>NUCLEOTIDE SEQUENCE [LARGE SCALE GENOMIC DNA]</scope>
    <source>
        <strain evidence="2 3">DSM 100202</strain>
    </source>
</reference>
<keyword evidence="3" id="KW-1185">Reference proteome</keyword>
<keyword evidence="1" id="KW-0472">Membrane</keyword>